<feature type="compositionally biased region" description="Basic and acidic residues" evidence="7">
    <location>
        <begin position="772"/>
        <end position="795"/>
    </location>
</feature>
<dbReference type="EMBL" id="CAKXYY010000015">
    <property type="protein sequence ID" value="CAH2354260.1"/>
    <property type="molecule type" value="Genomic_DNA"/>
</dbReference>
<evidence type="ECO:0000256" key="4">
    <source>
        <dbReference type="ARBA" id="ARBA00023015"/>
    </source>
</evidence>
<feature type="compositionally biased region" description="Basic and acidic residues" evidence="7">
    <location>
        <begin position="713"/>
        <end position="728"/>
    </location>
</feature>
<feature type="compositionally biased region" description="Acidic residues" evidence="7">
    <location>
        <begin position="647"/>
        <end position="657"/>
    </location>
</feature>
<evidence type="ECO:0000313" key="10">
    <source>
        <dbReference type="Proteomes" id="UP000837801"/>
    </source>
</evidence>
<organism evidence="9 10">
    <name type="scientific">[Candida] railenensis</name>
    <dbReference type="NCBI Taxonomy" id="45579"/>
    <lineage>
        <taxon>Eukaryota</taxon>
        <taxon>Fungi</taxon>
        <taxon>Dikarya</taxon>
        <taxon>Ascomycota</taxon>
        <taxon>Saccharomycotina</taxon>
        <taxon>Pichiomycetes</taxon>
        <taxon>Debaryomycetaceae</taxon>
        <taxon>Kurtzmaniella</taxon>
    </lineage>
</organism>
<dbReference type="OrthoDB" id="2193813at2759"/>
<comment type="similarity">
    <text evidence="2">Belongs to the TAF8 family.</text>
</comment>
<evidence type="ECO:0000256" key="2">
    <source>
        <dbReference type="ARBA" id="ARBA00008767"/>
    </source>
</evidence>
<feature type="compositionally biased region" description="Low complexity" evidence="7">
    <location>
        <begin position="837"/>
        <end position="848"/>
    </location>
</feature>
<feature type="compositionally biased region" description="Low complexity" evidence="7">
    <location>
        <begin position="690"/>
        <end position="700"/>
    </location>
</feature>
<comment type="subcellular location">
    <subcellularLocation>
        <location evidence="1">Nucleus</location>
    </subcellularLocation>
</comment>
<proteinExistence type="inferred from homology"/>
<feature type="compositionally biased region" description="Acidic residues" evidence="7">
    <location>
        <begin position="811"/>
        <end position="832"/>
    </location>
</feature>
<keyword evidence="4" id="KW-0805">Transcription regulation</keyword>
<dbReference type="InterPro" id="IPR037818">
    <property type="entry name" value="TAF8"/>
</dbReference>
<feature type="compositionally biased region" description="Basic and acidic residues" evidence="7">
    <location>
        <begin position="488"/>
        <end position="518"/>
    </location>
</feature>
<feature type="region of interest" description="Disordered" evidence="7">
    <location>
        <begin position="619"/>
        <end position="870"/>
    </location>
</feature>
<protein>
    <recommendedName>
        <fullName evidence="3">Transcription initiation factor TFIID subunit 8</fullName>
    </recommendedName>
</protein>
<dbReference type="Proteomes" id="UP000837801">
    <property type="component" value="Unassembled WGS sequence"/>
</dbReference>
<accession>A0A9P0QTG4</accession>
<evidence type="ECO:0000256" key="7">
    <source>
        <dbReference type="SAM" id="MobiDB-lite"/>
    </source>
</evidence>
<reference evidence="9" key="1">
    <citation type="submission" date="2022-03" db="EMBL/GenBank/DDBJ databases">
        <authorList>
            <person name="Legras J.-L."/>
            <person name="Devillers H."/>
            <person name="Grondin C."/>
        </authorList>
    </citation>
    <scope>NUCLEOTIDE SEQUENCE</scope>
    <source>
        <strain evidence="9">CLIB 1423</strain>
    </source>
</reference>
<feature type="compositionally biased region" description="Basic and acidic residues" evidence="7">
    <location>
        <begin position="9"/>
        <end position="25"/>
    </location>
</feature>
<feature type="region of interest" description="Disordered" evidence="7">
    <location>
        <begin position="1"/>
        <end position="201"/>
    </location>
</feature>
<feature type="domain" description="Transcription factor TFIID subunit 8 C-terminal" evidence="8">
    <location>
        <begin position="409"/>
        <end position="457"/>
    </location>
</feature>
<evidence type="ECO:0000256" key="1">
    <source>
        <dbReference type="ARBA" id="ARBA00004123"/>
    </source>
</evidence>
<evidence type="ECO:0000313" key="9">
    <source>
        <dbReference type="EMBL" id="CAH2354260.1"/>
    </source>
</evidence>
<dbReference type="PANTHER" id="PTHR46469">
    <property type="entry name" value="TRANSCRIPTION INITIATION FACTOR TFIID SUBUNIT 8"/>
    <property type="match status" value="1"/>
</dbReference>
<evidence type="ECO:0000259" key="8">
    <source>
        <dbReference type="Pfam" id="PF10406"/>
    </source>
</evidence>
<dbReference type="InterPro" id="IPR019473">
    <property type="entry name" value="TFIID_su8_C"/>
</dbReference>
<dbReference type="GO" id="GO:0005669">
    <property type="term" value="C:transcription factor TFIID complex"/>
    <property type="evidence" value="ECO:0007669"/>
    <property type="project" value="InterPro"/>
</dbReference>
<keyword evidence="10" id="KW-1185">Reference proteome</keyword>
<feature type="compositionally biased region" description="Polar residues" evidence="7">
    <location>
        <begin position="743"/>
        <end position="771"/>
    </location>
</feature>
<keyword evidence="5" id="KW-0804">Transcription</keyword>
<dbReference type="Pfam" id="PF10406">
    <property type="entry name" value="TAF8_C"/>
    <property type="match status" value="1"/>
</dbReference>
<sequence length="870" mass="96866">MGDSTKLGSEPREDDLGTEKDKSSEDSSTVARDVEVKDSDGATPKRTLVETTVGEDKDTVSSGESAADDTEESNESKTPALGGGNVEKKQESEPLSVSSEPKQVESEENGTKVDEPKQDEPKVHEPNSTETVRSEETQEVKQNTVDSDPNVAQSEGNEPTSVIDSRKEESAIVQPAENKPQEKGLEISAEAGPGPKIESAPDVDAGEALTAHVPTTTAQIPDSKPVASNPIEPEYIPIANPYIPPQDRRLSPETVSLLNKPHLSINTTSPVDLFLFKVIAMILKSKDFEFSEEFIWRLKDLTSIYFFDLSKQLHQFTEMQRKSKPSKSDIDLLLKMRRIKPSHLFEEYEKSRGFTYMKDIKTLDKLTNDSINPEKEVEYTNDDPSLLFFTNEHYEITELVPKKSGKPKYVPHFLPDLPPDYTYQKTPIFMDRLTDLKELRLKMVEESRLTEKSLYKLIDDDEIKWKDKFEKELDDLDEERSDGEDSVMSDRPEKHTDVESVDLNEEKGNAAEKEDDSSKPILSAESQKKFDIVAYAQKRLKLREEKEKKVFATEKLRESNIYLQAETYFSPYATHSKTPEISAIYENIVDESFKKVILSVRTAEKNKKRKIEFLIKEREAKEKEREKARENVEFGFSFGEGRRDDRLEDSDEDDDDKSDGGFGTGDFPEFDFPVSQPPQTEPVATSDQSQAEATEEQAATKAVQPTELPNETDASKTKATEVDIKTESIEPSSVITGGEPSEVANTSSGVEISEATASHPNTSSSDNSQQQEAEKGYTAESTVKKETTEEFKEQENPAVLPVAAHSADLASSDDDEDMFDEITNALEDEGEVKDDAAAPAPALALAPSTTPPAAAPAPVSSSDEDDFEDI</sequence>
<dbReference type="PANTHER" id="PTHR46469:SF1">
    <property type="entry name" value="TRANSCRIPTION INITIATION FACTOR TFIID SUBUNIT 8"/>
    <property type="match status" value="1"/>
</dbReference>
<dbReference type="GO" id="GO:0006367">
    <property type="term" value="P:transcription initiation at RNA polymerase II promoter"/>
    <property type="evidence" value="ECO:0007669"/>
    <property type="project" value="TreeGrafter"/>
</dbReference>
<feature type="compositionally biased region" description="Polar residues" evidence="7">
    <location>
        <begin position="140"/>
        <end position="163"/>
    </location>
</feature>
<feature type="compositionally biased region" description="Basic and acidic residues" evidence="7">
    <location>
        <begin position="102"/>
        <end position="139"/>
    </location>
</feature>
<evidence type="ECO:0000256" key="6">
    <source>
        <dbReference type="ARBA" id="ARBA00023242"/>
    </source>
</evidence>
<comment type="caution">
    <text evidence="9">The sequence shown here is derived from an EMBL/GenBank/DDBJ whole genome shotgun (WGS) entry which is preliminary data.</text>
</comment>
<evidence type="ECO:0000256" key="5">
    <source>
        <dbReference type="ARBA" id="ARBA00023163"/>
    </source>
</evidence>
<feature type="compositionally biased region" description="Basic and acidic residues" evidence="7">
    <location>
        <begin position="619"/>
        <end position="632"/>
    </location>
</feature>
<name>A0A9P0QTG4_9ASCO</name>
<dbReference type="CDD" id="cd08049">
    <property type="entry name" value="TAF8"/>
    <property type="match status" value="1"/>
</dbReference>
<feature type="compositionally biased region" description="Acidic residues" evidence="7">
    <location>
        <begin position="475"/>
        <end position="487"/>
    </location>
</feature>
<keyword evidence="6" id="KW-0539">Nucleus</keyword>
<dbReference type="AlphaFoldDB" id="A0A9P0QTG4"/>
<evidence type="ECO:0000256" key="3">
    <source>
        <dbReference type="ARBA" id="ARBA00017307"/>
    </source>
</evidence>
<feature type="region of interest" description="Disordered" evidence="7">
    <location>
        <begin position="475"/>
        <end position="521"/>
    </location>
</feature>
<gene>
    <name evidence="9" type="ORF">CLIB1423_15S02168</name>
</gene>